<name>A0ABM7SED2_9FLAO</name>
<keyword evidence="1" id="KW-0812">Transmembrane</keyword>
<feature type="transmembrane region" description="Helical" evidence="1">
    <location>
        <begin position="197"/>
        <end position="215"/>
    </location>
</feature>
<feature type="transmembrane region" description="Helical" evidence="1">
    <location>
        <begin position="149"/>
        <end position="172"/>
    </location>
</feature>
<proteinExistence type="predicted"/>
<accession>A0ABM7SED2</accession>
<evidence type="ECO:0000313" key="3">
    <source>
        <dbReference type="Proteomes" id="UP000825258"/>
    </source>
</evidence>
<gene>
    <name evidence="2" type="ORF">KK2020170_24050</name>
</gene>
<keyword evidence="1" id="KW-0472">Membrane</keyword>
<dbReference type="Proteomes" id="UP000825258">
    <property type="component" value="Chromosome"/>
</dbReference>
<evidence type="ECO:0008006" key="4">
    <source>
        <dbReference type="Google" id="ProtNLM"/>
    </source>
</evidence>
<evidence type="ECO:0000313" key="2">
    <source>
        <dbReference type="EMBL" id="BCY29537.1"/>
    </source>
</evidence>
<keyword evidence="1" id="KW-1133">Transmembrane helix</keyword>
<evidence type="ECO:0000256" key="1">
    <source>
        <dbReference type="SAM" id="Phobius"/>
    </source>
</evidence>
<dbReference type="RefSeq" id="WP_221258610.1">
    <property type="nucleotide sequence ID" value="NZ_AP024749.1"/>
</dbReference>
<reference evidence="2 3" key="1">
    <citation type="submission" date="2021-06" db="EMBL/GenBank/DDBJ databases">
        <title>Whole genome sequences of Flavobacterium sp. KK2020170 and assembly.</title>
        <authorList>
            <person name="Kitahara K."/>
            <person name="Miyoshi S."/>
            <person name="Uesaka K."/>
        </authorList>
    </citation>
    <scope>NUCLEOTIDE SEQUENCE [LARGE SCALE GENOMIC DNA]</scope>
    <source>
        <strain evidence="2 3">KK2020170</strain>
    </source>
</reference>
<sequence>MVEQFLPFKRLPSLQQALEIKDKLESNSIQVILADNVPPVDITFSGSTVQNQIDLKIKKSDFEKANKILEADAEKIINDLDKEYYLFEFTNDELYEILLKPDEWNEFDYKLSQKILTERGKSIDADLLNSLRNQRLKELAKPEENQRGWIWVGYILTLLGGFFGMIIGYLIWTSKKTLPNGEVVNSYSEQDRKHGKYIFFLGLFLLPSYIILRILNFL</sequence>
<protein>
    <recommendedName>
        <fullName evidence="4">Signal transducing protein</fullName>
    </recommendedName>
</protein>
<organism evidence="2 3">
    <name type="scientific">Flavobacterium okayamense</name>
    <dbReference type="NCBI Taxonomy" id="2830782"/>
    <lineage>
        <taxon>Bacteria</taxon>
        <taxon>Pseudomonadati</taxon>
        <taxon>Bacteroidota</taxon>
        <taxon>Flavobacteriia</taxon>
        <taxon>Flavobacteriales</taxon>
        <taxon>Flavobacteriaceae</taxon>
        <taxon>Flavobacterium</taxon>
    </lineage>
</organism>
<keyword evidence="3" id="KW-1185">Reference proteome</keyword>
<dbReference type="EMBL" id="AP024749">
    <property type="protein sequence ID" value="BCY29537.1"/>
    <property type="molecule type" value="Genomic_DNA"/>
</dbReference>